<evidence type="ECO:0000313" key="1">
    <source>
        <dbReference type="EMBL" id="MBB5033165.1"/>
    </source>
</evidence>
<evidence type="ECO:0000313" key="2">
    <source>
        <dbReference type="Proteomes" id="UP000590740"/>
    </source>
</evidence>
<proteinExistence type="predicted"/>
<dbReference type="Proteomes" id="UP000590740">
    <property type="component" value="Unassembled WGS sequence"/>
</dbReference>
<dbReference type="AlphaFoldDB" id="A0A7W7YC69"/>
<sequence>MKIELVLGCLILAAFVTAIMIPMIKLAFSPTARRRVRHNALGDGTHAHLSLRADAPIGTKNYLVKRGSDANHAAVVAAASDEPLGVCPDEADAAEDPIDVILLGVAKRTVLMVAQGTIAADVDVYSYGDGTVTTTPAATGTYWKVGKSRTASTAGLEIEVEPCQPRLTKVVANAATLATTQAAMVNGAVVIVLGA</sequence>
<keyword evidence="2" id="KW-1185">Reference proteome</keyword>
<comment type="caution">
    <text evidence="1">The sequence shown here is derived from an EMBL/GenBank/DDBJ whole genome shotgun (WGS) entry which is preliminary data.</text>
</comment>
<protein>
    <submittedName>
        <fullName evidence="1">Uncharacterized protein</fullName>
    </submittedName>
</protein>
<organism evidence="1 2">
    <name type="scientific">Prosthecobacter vanneervenii</name>
    <dbReference type="NCBI Taxonomy" id="48466"/>
    <lineage>
        <taxon>Bacteria</taxon>
        <taxon>Pseudomonadati</taxon>
        <taxon>Verrucomicrobiota</taxon>
        <taxon>Verrucomicrobiia</taxon>
        <taxon>Verrucomicrobiales</taxon>
        <taxon>Verrucomicrobiaceae</taxon>
        <taxon>Prosthecobacter</taxon>
    </lineage>
</organism>
<dbReference type="RefSeq" id="WP_184340078.1">
    <property type="nucleotide sequence ID" value="NZ_JACHIG010000005.1"/>
</dbReference>
<accession>A0A7W7YC69</accession>
<reference evidence="1 2" key="1">
    <citation type="submission" date="2020-08" db="EMBL/GenBank/DDBJ databases">
        <title>Genomic Encyclopedia of Type Strains, Phase IV (KMG-IV): sequencing the most valuable type-strain genomes for metagenomic binning, comparative biology and taxonomic classification.</title>
        <authorList>
            <person name="Goeker M."/>
        </authorList>
    </citation>
    <scope>NUCLEOTIDE SEQUENCE [LARGE SCALE GENOMIC DNA]</scope>
    <source>
        <strain evidence="1 2">DSM 12252</strain>
    </source>
</reference>
<name>A0A7W7YC69_9BACT</name>
<dbReference type="EMBL" id="JACHIG010000005">
    <property type="protein sequence ID" value="MBB5033165.1"/>
    <property type="molecule type" value="Genomic_DNA"/>
</dbReference>
<gene>
    <name evidence="1" type="ORF">HNQ65_002748</name>
</gene>